<dbReference type="Pfam" id="PF13855">
    <property type="entry name" value="LRR_8"/>
    <property type="match status" value="2"/>
</dbReference>
<evidence type="ECO:0000313" key="6">
    <source>
        <dbReference type="Proteomes" id="UP000499080"/>
    </source>
</evidence>
<dbReference type="InterPro" id="IPR032675">
    <property type="entry name" value="LRR_dom_sf"/>
</dbReference>
<dbReference type="OrthoDB" id="676979at2759"/>
<sequence>MLAFSVCFVLLNVCVRASSQVCPPQEDIQPCKCYGNDNTIHAHCAGISSLRQLQNSVKGFHGAKAFTFTISDSNFEYLPYDIFKNMSIRHLSISKSKFSRIGNLGDAQFEGLETSLESLTIKETFTRKHPFAYVFMDHLKSMKTLELRKNHVEVLHNEWFRNGSPDLLIIRFVECAIRAVGWRALQNLKNLRIIDLSDNVITYIPRTAFPEPALYLEEINLERNGLSSLPEDFFSNMPNIRIVNLELNEFSTIDQATWGNVWSHLQNLNIDFNPIVCDAKIKWIFETKENLEKKVIGLCFKPFTLFEREIHSLKIEELK</sequence>
<evidence type="ECO:0000256" key="1">
    <source>
        <dbReference type="ARBA" id="ARBA00022614"/>
    </source>
</evidence>
<gene>
    <name evidence="5" type="ORF">AVEN_143797_1</name>
</gene>
<dbReference type="EMBL" id="BGPR01004247">
    <property type="protein sequence ID" value="GBM97564.1"/>
    <property type="molecule type" value="Genomic_DNA"/>
</dbReference>
<feature type="signal peptide" evidence="4">
    <location>
        <begin position="1"/>
        <end position="19"/>
    </location>
</feature>
<keyword evidence="3" id="KW-0677">Repeat</keyword>
<comment type="caution">
    <text evidence="5">The sequence shown here is derived from an EMBL/GenBank/DDBJ whole genome shotgun (WGS) entry which is preliminary data.</text>
</comment>
<protein>
    <submittedName>
        <fullName evidence="5">Uncharacterized protein</fullName>
    </submittedName>
</protein>
<name>A0A4Y2K5T3_ARAVE</name>
<dbReference type="GO" id="GO:0005886">
    <property type="term" value="C:plasma membrane"/>
    <property type="evidence" value="ECO:0007669"/>
    <property type="project" value="TreeGrafter"/>
</dbReference>
<feature type="chain" id="PRO_5021384177" evidence="4">
    <location>
        <begin position="20"/>
        <end position="319"/>
    </location>
</feature>
<dbReference type="PANTHER" id="PTHR24369:SF210">
    <property type="entry name" value="CHAOPTIN-RELATED"/>
    <property type="match status" value="1"/>
</dbReference>
<reference evidence="5 6" key="1">
    <citation type="journal article" date="2019" name="Sci. Rep.">
        <title>Orb-weaving spider Araneus ventricosus genome elucidates the spidroin gene catalogue.</title>
        <authorList>
            <person name="Kono N."/>
            <person name="Nakamura H."/>
            <person name="Ohtoshi R."/>
            <person name="Moran D.A.P."/>
            <person name="Shinohara A."/>
            <person name="Yoshida Y."/>
            <person name="Fujiwara M."/>
            <person name="Mori M."/>
            <person name="Tomita M."/>
            <person name="Arakawa K."/>
        </authorList>
    </citation>
    <scope>NUCLEOTIDE SEQUENCE [LARGE SCALE GENOMIC DNA]</scope>
</reference>
<dbReference type="Gene3D" id="3.80.10.10">
    <property type="entry name" value="Ribonuclease Inhibitor"/>
    <property type="match status" value="2"/>
</dbReference>
<evidence type="ECO:0000256" key="4">
    <source>
        <dbReference type="SAM" id="SignalP"/>
    </source>
</evidence>
<dbReference type="InterPro" id="IPR001611">
    <property type="entry name" value="Leu-rich_rpt"/>
</dbReference>
<organism evidence="5 6">
    <name type="scientific">Araneus ventricosus</name>
    <name type="common">Orbweaver spider</name>
    <name type="synonym">Epeira ventricosa</name>
    <dbReference type="NCBI Taxonomy" id="182803"/>
    <lineage>
        <taxon>Eukaryota</taxon>
        <taxon>Metazoa</taxon>
        <taxon>Ecdysozoa</taxon>
        <taxon>Arthropoda</taxon>
        <taxon>Chelicerata</taxon>
        <taxon>Arachnida</taxon>
        <taxon>Araneae</taxon>
        <taxon>Araneomorphae</taxon>
        <taxon>Entelegynae</taxon>
        <taxon>Araneoidea</taxon>
        <taxon>Araneidae</taxon>
        <taxon>Araneus</taxon>
    </lineage>
</organism>
<dbReference type="PANTHER" id="PTHR24369">
    <property type="entry name" value="ANTIGEN BSP, PUTATIVE-RELATED"/>
    <property type="match status" value="1"/>
</dbReference>
<keyword evidence="1" id="KW-0433">Leucine-rich repeat</keyword>
<keyword evidence="6" id="KW-1185">Reference proteome</keyword>
<evidence type="ECO:0000256" key="2">
    <source>
        <dbReference type="ARBA" id="ARBA00022729"/>
    </source>
</evidence>
<evidence type="ECO:0000256" key="3">
    <source>
        <dbReference type="ARBA" id="ARBA00022737"/>
    </source>
</evidence>
<dbReference type="AlphaFoldDB" id="A0A4Y2K5T3"/>
<evidence type="ECO:0000313" key="5">
    <source>
        <dbReference type="EMBL" id="GBM97564.1"/>
    </source>
</evidence>
<keyword evidence="2 4" id="KW-0732">Signal</keyword>
<accession>A0A4Y2K5T3</accession>
<dbReference type="Proteomes" id="UP000499080">
    <property type="component" value="Unassembled WGS sequence"/>
</dbReference>
<dbReference type="InterPro" id="IPR003591">
    <property type="entry name" value="Leu-rich_rpt_typical-subtyp"/>
</dbReference>
<dbReference type="InterPro" id="IPR050541">
    <property type="entry name" value="LRR_TM_domain-containing"/>
</dbReference>
<proteinExistence type="predicted"/>
<dbReference type="SMART" id="SM00369">
    <property type="entry name" value="LRR_TYP"/>
    <property type="match status" value="4"/>
</dbReference>
<dbReference type="SUPFAM" id="SSF52058">
    <property type="entry name" value="L domain-like"/>
    <property type="match status" value="1"/>
</dbReference>